<dbReference type="GO" id="GO:0004630">
    <property type="term" value="F:phospholipase D activity"/>
    <property type="evidence" value="ECO:0007669"/>
    <property type="project" value="TreeGrafter"/>
</dbReference>
<evidence type="ECO:0000256" key="1">
    <source>
        <dbReference type="ARBA" id="ARBA00022737"/>
    </source>
</evidence>
<dbReference type="PANTHER" id="PTHR18896:SF115">
    <property type="entry name" value="PHOSPHOLIPASE D ALPHA 1"/>
    <property type="match status" value="1"/>
</dbReference>
<dbReference type="PANTHER" id="PTHR18896">
    <property type="entry name" value="PHOSPHOLIPASE D"/>
    <property type="match status" value="1"/>
</dbReference>
<name>A0A7J9K0H4_9ROSI</name>
<comment type="caution">
    <text evidence="3">The sequence shown here is derived from an EMBL/GenBank/DDBJ whole genome shotgun (WGS) entry which is preliminary data.</text>
</comment>
<accession>A0A7J9K0H4</accession>
<evidence type="ECO:0000313" key="3">
    <source>
        <dbReference type="EMBL" id="MBA0839876.1"/>
    </source>
</evidence>
<sequence length="163" mass="18849">MHIYLMDILKIPIAKSKHYESHRCWDDIFDVIMNAKHLVYIIGYSVYTEIKLVRDSKRSKPEGDIKLGDLLKRKASENVRVNVLIWDDRTSVGSLKKDGLMATHDEETEKFFEDNDANCMLCHRDRDLSGSIVQDLQITTMFTHHQKIVVVDAAMPNGDTNRK</sequence>
<reference evidence="3 4" key="1">
    <citation type="journal article" date="2019" name="Genome Biol. Evol.">
        <title>Insights into the evolution of the New World diploid cottons (Gossypium, subgenus Houzingenia) based on genome sequencing.</title>
        <authorList>
            <person name="Grover C.E."/>
            <person name="Arick M.A. 2nd"/>
            <person name="Thrash A."/>
            <person name="Conover J.L."/>
            <person name="Sanders W.S."/>
            <person name="Peterson D.G."/>
            <person name="Frelichowski J.E."/>
            <person name="Scheffler J.A."/>
            <person name="Scheffler B.E."/>
            <person name="Wendel J.F."/>
        </authorList>
    </citation>
    <scope>NUCLEOTIDE SEQUENCE [LARGE SCALE GENOMIC DNA]</scope>
    <source>
        <strain evidence="3">6</strain>
        <tissue evidence="3">Leaf</tissue>
    </source>
</reference>
<keyword evidence="2" id="KW-0443">Lipid metabolism</keyword>
<evidence type="ECO:0000313" key="4">
    <source>
        <dbReference type="Proteomes" id="UP000593575"/>
    </source>
</evidence>
<organism evidence="3 4">
    <name type="scientific">Gossypium armourianum</name>
    <dbReference type="NCBI Taxonomy" id="34283"/>
    <lineage>
        <taxon>Eukaryota</taxon>
        <taxon>Viridiplantae</taxon>
        <taxon>Streptophyta</taxon>
        <taxon>Embryophyta</taxon>
        <taxon>Tracheophyta</taxon>
        <taxon>Spermatophyta</taxon>
        <taxon>Magnoliopsida</taxon>
        <taxon>eudicotyledons</taxon>
        <taxon>Gunneridae</taxon>
        <taxon>Pentapetalae</taxon>
        <taxon>rosids</taxon>
        <taxon>malvids</taxon>
        <taxon>Malvales</taxon>
        <taxon>Malvaceae</taxon>
        <taxon>Malvoideae</taxon>
        <taxon>Gossypium</taxon>
    </lineage>
</organism>
<dbReference type="EMBL" id="JABFAE010000010">
    <property type="protein sequence ID" value="MBA0839876.1"/>
    <property type="molecule type" value="Genomic_DNA"/>
</dbReference>
<keyword evidence="1" id="KW-0677">Repeat</keyword>
<evidence type="ECO:0008006" key="5">
    <source>
        <dbReference type="Google" id="ProtNLM"/>
    </source>
</evidence>
<proteinExistence type="predicted"/>
<dbReference type="InterPro" id="IPR015679">
    <property type="entry name" value="PLipase_D_fam"/>
</dbReference>
<dbReference type="GO" id="GO:0009395">
    <property type="term" value="P:phospholipid catabolic process"/>
    <property type="evidence" value="ECO:0007669"/>
    <property type="project" value="TreeGrafter"/>
</dbReference>
<gene>
    <name evidence="3" type="ORF">Goarm_005568</name>
</gene>
<evidence type="ECO:0000256" key="2">
    <source>
        <dbReference type="ARBA" id="ARBA00023098"/>
    </source>
</evidence>
<keyword evidence="4" id="KW-1185">Reference proteome</keyword>
<dbReference type="SUPFAM" id="SSF56024">
    <property type="entry name" value="Phospholipase D/nuclease"/>
    <property type="match status" value="1"/>
</dbReference>
<dbReference type="AlphaFoldDB" id="A0A7J9K0H4"/>
<dbReference type="Proteomes" id="UP000593575">
    <property type="component" value="Unassembled WGS sequence"/>
</dbReference>
<dbReference type="GO" id="GO:0005886">
    <property type="term" value="C:plasma membrane"/>
    <property type="evidence" value="ECO:0007669"/>
    <property type="project" value="TreeGrafter"/>
</dbReference>
<dbReference type="Gene3D" id="3.30.870.10">
    <property type="entry name" value="Endonuclease Chain A"/>
    <property type="match status" value="1"/>
</dbReference>
<protein>
    <recommendedName>
        <fullName evidence="5">Phospholipase D</fullName>
    </recommendedName>
</protein>